<evidence type="ECO:0008006" key="3">
    <source>
        <dbReference type="Google" id="ProtNLM"/>
    </source>
</evidence>
<dbReference type="InterPro" id="IPR042303">
    <property type="entry name" value="Malonyl_CoA_deC_C_sf"/>
</dbReference>
<evidence type="ECO:0000313" key="1">
    <source>
        <dbReference type="EMBL" id="NOD30279.1"/>
    </source>
</evidence>
<organism evidence="1 2">
    <name type="scientific">Ruegeria atlantica</name>
    <dbReference type="NCBI Taxonomy" id="81569"/>
    <lineage>
        <taxon>Bacteria</taxon>
        <taxon>Pseudomonadati</taxon>
        <taxon>Pseudomonadota</taxon>
        <taxon>Alphaproteobacteria</taxon>
        <taxon>Rhodobacterales</taxon>
        <taxon>Roseobacteraceae</taxon>
        <taxon>Ruegeria</taxon>
    </lineage>
</organism>
<dbReference type="EMBL" id="WVQY01000002">
    <property type="protein sequence ID" value="NOD30279.1"/>
    <property type="molecule type" value="Genomic_DNA"/>
</dbReference>
<dbReference type="RefSeq" id="WP_171363270.1">
    <property type="nucleotide sequence ID" value="NZ_WVQY01000002.1"/>
</dbReference>
<protein>
    <recommendedName>
        <fullName evidence="3">Malonyl-CoA decarboxylase C-terminal domain-containing protein</fullName>
    </recommendedName>
</protein>
<comment type="caution">
    <text evidence="1">The sequence shown here is derived from an EMBL/GenBank/DDBJ whole genome shotgun (WGS) entry which is preliminary data.</text>
</comment>
<name>A0ABX1WAG8_9RHOB</name>
<evidence type="ECO:0000313" key="2">
    <source>
        <dbReference type="Proteomes" id="UP000599383"/>
    </source>
</evidence>
<proteinExistence type="predicted"/>
<accession>A0ABX1WAG8</accession>
<gene>
    <name evidence="1" type="ORF">GS617_08370</name>
</gene>
<reference evidence="1 2" key="1">
    <citation type="submission" date="2019-12" db="EMBL/GenBank/DDBJ databases">
        <title>Ruegeria JWLKs population differentiation of coral mucus and skeleton niches.</title>
        <authorList>
            <person name="Luo D."/>
        </authorList>
    </citation>
    <scope>NUCLEOTIDE SEQUENCE [LARGE SCALE GENOMIC DNA]</scope>
    <source>
        <strain evidence="1 2">HKCCD6238</strain>
    </source>
</reference>
<dbReference type="Gene3D" id="3.40.630.150">
    <property type="entry name" value="Malonyl-CoA decarboxylase, catalytic domain"/>
    <property type="match status" value="1"/>
</dbReference>
<sequence length="80" mass="8893">MKHTPLDPIAQFHLGNSAFVHSVQGNAIPAPSVGTLVNYLYEMTRVAQHHNQFATTHEMIAPFEINFLAASTSLFISQER</sequence>
<dbReference type="Proteomes" id="UP000599383">
    <property type="component" value="Unassembled WGS sequence"/>
</dbReference>
<keyword evidence="2" id="KW-1185">Reference proteome</keyword>